<feature type="transmembrane region" description="Helical" evidence="4">
    <location>
        <begin position="180"/>
        <end position="203"/>
    </location>
</feature>
<feature type="transmembrane region" description="Helical" evidence="4">
    <location>
        <begin position="155"/>
        <end position="174"/>
    </location>
</feature>
<gene>
    <name evidence="6" type="ORF">GTP41_22900</name>
</gene>
<dbReference type="Pfam" id="PF06181">
    <property type="entry name" value="Urate_ox_N"/>
    <property type="match status" value="1"/>
</dbReference>
<feature type="transmembrane region" description="Helical" evidence="4">
    <location>
        <begin position="257"/>
        <end position="277"/>
    </location>
</feature>
<dbReference type="InterPro" id="IPR010389">
    <property type="entry name" value="Urate_ox_N"/>
</dbReference>
<keyword evidence="4" id="KW-1133">Transmembrane helix</keyword>
<evidence type="ECO:0000313" key="7">
    <source>
        <dbReference type="Proteomes" id="UP000448575"/>
    </source>
</evidence>
<dbReference type="GO" id="GO:0046872">
    <property type="term" value="F:metal ion binding"/>
    <property type="evidence" value="ECO:0007669"/>
    <property type="project" value="UniProtKB-KW"/>
</dbReference>
<comment type="caution">
    <text evidence="6">The sequence shown here is derived from an EMBL/GenBank/DDBJ whole genome shotgun (WGS) entry which is preliminary data.</text>
</comment>
<dbReference type="Proteomes" id="UP000448575">
    <property type="component" value="Unassembled WGS sequence"/>
</dbReference>
<feature type="transmembrane region" description="Helical" evidence="4">
    <location>
        <begin position="93"/>
        <end position="111"/>
    </location>
</feature>
<evidence type="ECO:0000313" key="6">
    <source>
        <dbReference type="EMBL" id="MYN04948.1"/>
    </source>
</evidence>
<evidence type="ECO:0000259" key="5">
    <source>
        <dbReference type="PROSITE" id="PS51007"/>
    </source>
</evidence>
<evidence type="ECO:0000256" key="4">
    <source>
        <dbReference type="SAM" id="Phobius"/>
    </source>
</evidence>
<keyword evidence="4" id="KW-0472">Membrane</keyword>
<organism evidence="6 7">
    <name type="scientific">Pseudoduganella guangdongensis</name>
    <dbReference type="NCBI Taxonomy" id="2692179"/>
    <lineage>
        <taxon>Bacteria</taxon>
        <taxon>Pseudomonadati</taxon>
        <taxon>Pseudomonadota</taxon>
        <taxon>Betaproteobacteria</taxon>
        <taxon>Burkholderiales</taxon>
        <taxon>Oxalobacteraceae</taxon>
        <taxon>Telluria group</taxon>
        <taxon>Pseudoduganella</taxon>
    </lineage>
</organism>
<keyword evidence="7" id="KW-1185">Reference proteome</keyword>
<sequence>METLFGPYGVEWLNLLVRWLHLITGIAWIGASFYFVWLDNSIRPPKPGSPLAKKGVMGELWAVHGGGFYNPQKYLVAPDELPEDLHWFKWEAYATWISGFAMLFIVYYFNASAMMIDKSVADLTSLQAVGVGLGTLAGGWLVYDALCKTKLGEKPAVLGVVLFVLIVAAAYLLTHTLSGRAAYIHVGAMIGTMMVGNVLFVIIPGQRKLVEAMERGESPDPIYGKRAKVRSVHNNYFTLPVLLIMISNHYAMTYSHAYSWLVLAAIMAAGVLIRHFFNLRHAGKVSPAYPIAGVILLAAVAIAIAPAPRKAVAAQAAVAPAAVADGHAAHSAAAATVPNQATLTSVHQVMAARCASCHSAAPTQAGFASAPGGVMLDTPEQVKQHAAKIYQRAVQNKDMPLANMTHMTDAERAMVGTWFEAGVN</sequence>
<name>A0A6N9HMQ4_9BURK</name>
<dbReference type="InterPro" id="IPR009056">
    <property type="entry name" value="Cyt_c-like_dom"/>
</dbReference>
<dbReference type="PROSITE" id="PS51007">
    <property type="entry name" value="CYTC"/>
    <property type="match status" value="1"/>
</dbReference>
<keyword evidence="1 3" id="KW-0479">Metal-binding</keyword>
<accession>A0A6N9HMQ4</accession>
<feature type="domain" description="Cytochrome c" evidence="5">
    <location>
        <begin position="321"/>
        <end position="423"/>
    </location>
</feature>
<evidence type="ECO:0000256" key="3">
    <source>
        <dbReference type="PROSITE-ProRule" id="PRU00433"/>
    </source>
</evidence>
<dbReference type="RefSeq" id="WP_161027897.1">
    <property type="nucleotide sequence ID" value="NZ_WWCJ01000022.1"/>
</dbReference>
<feature type="transmembrane region" description="Helical" evidence="4">
    <location>
        <begin position="289"/>
        <end position="307"/>
    </location>
</feature>
<feature type="transmembrane region" description="Helical" evidence="4">
    <location>
        <begin position="123"/>
        <end position="143"/>
    </location>
</feature>
<dbReference type="AlphaFoldDB" id="A0A6N9HMQ4"/>
<keyword evidence="2 3" id="KW-0408">Iron</keyword>
<feature type="transmembrane region" description="Helical" evidence="4">
    <location>
        <begin position="234"/>
        <end position="251"/>
    </location>
</feature>
<reference evidence="6 7" key="1">
    <citation type="submission" date="2019-12" db="EMBL/GenBank/DDBJ databases">
        <title>Novel species isolated from a subtropical stream in China.</title>
        <authorList>
            <person name="Lu H."/>
        </authorList>
    </citation>
    <scope>NUCLEOTIDE SEQUENCE [LARGE SCALE GENOMIC DNA]</scope>
    <source>
        <strain evidence="6 7">DS3</strain>
    </source>
</reference>
<dbReference type="GO" id="GO:0020037">
    <property type="term" value="F:heme binding"/>
    <property type="evidence" value="ECO:0007669"/>
    <property type="project" value="InterPro"/>
</dbReference>
<keyword evidence="3" id="KW-0349">Heme</keyword>
<proteinExistence type="predicted"/>
<protein>
    <recommendedName>
        <fullName evidence="5">Cytochrome c domain-containing protein</fullName>
    </recommendedName>
</protein>
<keyword evidence="4" id="KW-0812">Transmembrane</keyword>
<evidence type="ECO:0000256" key="1">
    <source>
        <dbReference type="ARBA" id="ARBA00022723"/>
    </source>
</evidence>
<evidence type="ECO:0000256" key="2">
    <source>
        <dbReference type="ARBA" id="ARBA00023004"/>
    </source>
</evidence>
<feature type="transmembrane region" description="Helical" evidence="4">
    <location>
        <begin position="20"/>
        <end position="38"/>
    </location>
</feature>
<dbReference type="EMBL" id="WWCJ01000022">
    <property type="protein sequence ID" value="MYN04948.1"/>
    <property type="molecule type" value="Genomic_DNA"/>
</dbReference>
<dbReference type="GO" id="GO:0009055">
    <property type="term" value="F:electron transfer activity"/>
    <property type="evidence" value="ECO:0007669"/>
    <property type="project" value="InterPro"/>
</dbReference>